<evidence type="ECO:0000259" key="1">
    <source>
        <dbReference type="PROSITE" id="PS50983"/>
    </source>
</evidence>
<evidence type="ECO:0000313" key="2">
    <source>
        <dbReference type="EMBL" id="OKB67707.1"/>
    </source>
</evidence>
<dbReference type="PANTHER" id="PTHR30535">
    <property type="entry name" value="VITAMIN B12-BINDING PROTEIN"/>
    <property type="match status" value="1"/>
</dbReference>
<organism evidence="2 3">
    <name type="scientific">Serratia marcescens</name>
    <dbReference type="NCBI Taxonomy" id="615"/>
    <lineage>
        <taxon>Bacteria</taxon>
        <taxon>Pseudomonadati</taxon>
        <taxon>Pseudomonadota</taxon>
        <taxon>Gammaproteobacteria</taxon>
        <taxon>Enterobacterales</taxon>
        <taxon>Yersiniaceae</taxon>
        <taxon>Serratia</taxon>
    </lineage>
</organism>
<dbReference type="PANTHER" id="PTHR30535:SF7">
    <property type="entry name" value="IRON(III) DICITRATE-BINDING PROTEIN"/>
    <property type="match status" value="1"/>
</dbReference>
<name>A0A1Q4P3P2_SERMA</name>
<dbReference type="Pfam" id="PF01497">
    <property type="entry name" value="Peripla_BP_2"/>
    <property type="match status" value="1"/>
</dbReference>
<comment type="caution">
    <text evidence="2">The sequence shown here is derived from an EMBL/GenBank/DDBJ whole genome shotgun (WGS) entry which is preliminary data.</text>
</comment>
<dbReference type="InterPro" id="IPR050902">
    <property type="entry name" value="ABC_Transporter_SBP"/>
</dbReference>
<dbReference type="Proteomes" id="UP000185770">
    <property type="component" value="Unassembled WGS sequence"/>
</dbReference>
<protein>
    <submittedName>
        <fullName evidence="2">ABC transporter substrate-binding protein</fullName>
    </submittedName>
</protein>
<dbReference type="EMBL" id="MJAO01000004">
    <property type="protein sequence ID" value="OKB67707.1"/>
    <property type="molecule type" value="Genomic_DNA"/>
</dbReference>
<dbReference type="OrthoDB" id="9797850at2"/>
<gene>
    <name evidence="2" type="ORF">BHU62_04505</name>
</gene>
<reference evidence="2 3" key="1">
    <citation type="submission" date="2016-09" db="EMBL/GenBank/DDBJ databases">
        <title>Serratia marcescens MSU-97 and epiphytic antimycotic-producing bacteria.</title>
        <authorList>
            <person name="Matilla M.A."/>
        </authorList>
    </citation>
    <scope>NUCLEOTIDE SEQUENCE [LARGE SCALE GENOMIC DNA]</scope>
    <source>
        <strain evidence="2 3">MSU-97</strain>
    </source>
</reference>
<dbReference type="SUPFAM" id="SSF53807">
    <property type="entry name" value="Helical backbone' metal receptor"/>
    <property type="match status" value="1"/>
</dbReference>
<dbReference type="Gene3D" id="3.40.50.1980">
    <property type="entry name" value="Nitrogenase molybdenum iron protein domain"/>
    <property type="match status" value="2"/>
</dbReference>
<dbReference type="AlphaFoldDB" id="A0A1Q4P3P2"/>
<feature type="domain" description="Fe/B12 periplasmic-binding" evidence="1">
    <location>
        <begin position="53"/>
        <end position="335"/>
    </location>
</feature>
<proteinExistence type="predicted"/>
<dbReference type="InterPro" id="IPR002491">
    <property type="entry name" value="ABC_transptr_periplasmic_BD"/>
</dbReference>
<dbReference type="PROSITE" id="PS50983">
    <property type="entry name" value="FE_B12_PBP"/>
    <property type="match status" value="1"/>
</dbReference>
<accession>A0A1Q4P3P2</accession>
<sequence>MKPSCRSGSDGVKRWLGLLLCALGLGGGVPLRADAVSLQNCGVTRDYPQPPQRVLVYANPALENLLALGLAGRAIGVVGYDRARDPAPTAPADALRVPTSPAPPSAEALLLMRPDFVYSASYYWLHSPETPDQARLAAWGIGSYLSPGACSGQQSAIAAALTFEDIFTELRELARIFNVGRAGEVLVERLRGQLRALEAQRAPLPHWRLLWWYAGTQTPYVAGCCGAPGLLSRSVGSANLFGDRPELWPTVSWETIAARDPDAIVLGDLPRGGLGDSAADKIAFLEHHPLTATLRAVRQRRYVILPGYDMDPSARTVAALGRLIRGLQDLPPQAPTFSNKEP</sequence>
<evidence type="ECO:0000313" key="3">
    <source>
        <dbReference type="Proteomes" id="UP000185770"/>
    </source>
</evidence>